<feature type="region of interest" description="Disordered" evidence="1">
    <location>
        <begin position="67"/>
        <end position="104"/>
    </location>
</feature>
<protein>
    <submittedName>
        <fullName evidence="2">(spotted green pufferfish) hypothetical protein</fullName>
    </submittedName>
</protein>
<feature type="non-terminal residue" evidence="2">
    <location>
        <position position="1"/>
    </location>
</feature>
<dbReference type="GO" id="GO:0010482">
    <property type="term" value="P:regulation of epidermal cell division"/>
    <property type="evidence" value="ECO:0007669"/>
    <property type="project" value="TreeGrafter"/>
</dbReference>
<dbReference type="PANTHER" id="PTHR35085:SF2">
    <property type="entry name" value="KERATINOCYTE DIFFERENTIATION FACTOR 1-LIKE"/>
    <property type="match status" value="1"/>
</dbReference>
<dbReference type="AlphaFoldDB" id="Q4T6U2"/>
<comment type="caution">
    <text evidence="2">The sequence shown here is derived from an EMBL/GenBank/DDBJ whole genome shotgun (WGS) entry which is preliminary data.</text>
</comment>
<dbReference type="OrthoDB" id="8640515at2759"/>
<dbReference type="GO" id="GO:0030054">
    <property type="term" value="C:cell junction"/>
    <property type="evidence" value="ECO:0007669"/>
    <property type="project" value="TreeGrafter"/>
</dbReference>
<feature type="compositionally biased region" description="Low complexity" evidence="1">
    <location>
        <begin position="1"/>
        <end position="16"/>
    </location>
</feature>
<dbReference type="Pfam" id="PF15551">
    <property type="entry name" value="DUF4656"/>
    <property type="match status" value="1"/>
</dbReference>
<sequence>MSSGTSGSLRRSSGSGAHRQGPVPPEEPEKISLREARPPDHPEEDAADWLGDVCIGGVKVESPREYLEVEARPAAPQPRPLSGASQPSHPSLHQSLQLDDWEEDEENVDSLIAKKLLELYSEYQIEELARCTSDSVFLNKSEAINQLINSLAEEHKMGEQEAECRLVRGIIRISTRKN</sequence>
<reference evidence="2" key="2">
    <citation type="submission" date="2004-02" db="EMBL/GenBank/DDBJ databases">
        <authorList>
            <consortium name="Genoscope"/>
            <consortium name="Whitehead Institute Centre for Genome Research"/>
        </authorList>
    </citation>
    <scope>NUCLEOTIDE SEQUENCE</scope>
</reference>
<dbReference type="PANTHER" id="PTHR35085">
    <property type="entry name" value="KERATINOCYTE DIFFERENTIATION FACTOR 1"/>
    <property type="match status" value="1"/>
</dbReference>
<dbReference type="GO" id="GO:0003334">
    <property type="term" value="P:keratinocyte development"/>
    <property type="evidence" value="ECO:0007669"/>
    <property type="project" value="InterPro"/>
</dbReference>
<name>Q4T6U2_TETNG</name>
<feature type="compositionally biased region" description="Polar residues" evidence="1">
    <location>
        <begin position="83"/>
        <end position="97"/>
    </location>
</feature>
<evidence type="ECO:0000313" key="2">
    <source>
        <dbReference type="EMBL" id="CAF91390.1"/>
    </source>
</evidence>
<dbReference type="KEGG" id="tng:GSTEN00006124G001"/>
<evidence type="ECO:0000256" key="1">
    <source>
        <dbReference type="SAM" id="MobiDB-lite"/>
    </source>
</evidence>
<feature type="compositionally biased region" description="Basic and acidic residues" evidence="1">
    <location>
        <begin position="27"/>
        <end position="41"/>
    </location>
</feature>
<gene>
    <name evidence="2" type="ORF">GSTENG00006124001</name>
</gene>
<organism evidence="2">
    <name type="scientific">Tetraodon nigroviridis</name>
    <name type="common">Spotted green pufferfish</name>
    <name type="synonym">Chelonodon nigroviridis</name>
    <dbReference type="NCBI Taxonomy" id="99883"/>
    <lineage>
        <taxon>Eukaryota</taxon>
        <taxon>Metazoa</taxon>
        <taxon>Chordata</taxon>
        <taxon>Craniata</taxon>
        <taxon>Vertebrata</taxon>
        <taxon>Euteleostomi</taxon>
        <taxon>Actinopterygii</taxon>
        <taxon>Neopterygii</taxon>
        <taxon>Teleostei</taxon>
        <taxon>Neoteleostei</taxon>
        <taxon>Acanthomorphata</taxon>
        <taxon>Eupercaria</taxon>
        <taxon>Tetraodontiformes</taxon>
        <taxon>Tetradontoidea</taxon>
        <taxon>Tetraodontidae</taxon>
        <taxon>Tetraodon</taxon>
    </lineage>
</organism>
<dbReference type="EMBL" id="CAAE01008611">
    <property type="protein sequence ID" value="CAF91390.1"/>
    <property type="molecule type" value="Genomic_DNA"/>
</dbReference>
<dbReference type="InterPro" id="IPR028003">
    <property type="entry name" value="KDF1"/>
</dbReference>
<proteinExistence type="predicted"/>
<feature type="region of interest" description="Disordered" evidence="1">
    <location>
        <begin position="1"/>
        <end position="52"/>
    </location>
</feature>
<reference evidence="2" key="1">
    <citation type="journal article" date="2004" name="Nature">
        <title>Genome duplication in the teleost fish Tetraodon nigroviridis reveals the early vertebrate proto-karyotype.</title>
        <authorList>
            <person name="Jaillon O."/>
            <person name="Aury J.-M."/>
            <person name="Brunet F."/>
            <person name="Petit J.-L."/>
            <person name="Stange-Thomann N."/>
            <person name="Mauceli E."/>
            <person name="Bouneau L."/>
            <person name="Fischer C."/>
            <person name="Ozouf-Costaz C."/>
            <person name="Bernot A."/>
            <person name="Nicaud S."/>
            <person name="Jaffe D."/>
            <person name="Fisher S."/>
            <person name="Lutfalla G."/>
            <person name="Dossat C."/>
            <person name="Segurens B."/>
            <person name="Dasilva C."/>
            <person name="Salanoubat M."/>
            <person name="Levy M."/>
            <person name="Boudet N."/>
            <person name="Castellano S."/>
            <person name="Anthouard V."/>
            <person name="Jubin C."/>
            <person name="Castelli V."/>
            <person name="Katinka M."/>
            <person name="Vacherie B."/>
            <person name="Biemont C."/>
            <person name="Skalli Z."/>
            <person name="Cattolico L."/>
            <person name="Poulain J."/>
            <person name="De Berardinis V."/>
            <person name="Cruaud C."/>
            <person name="Duprat S."/>
            <person name="Brottier P."/>
            <person name="Coutanceau J.-P."/>
            <person name="Gouzy J."/>
            <person name="Parra G."/>
            <person name="Lardier G."/>
            <person name="Chapple C."/>
            <person name="McKernan K.J."/>
            <person name="McEwan P."/>
            <person name="Bosak S."/>
            <person name="Kellis M."/>
            <person name="Volff J.-N."/>
            <person name="Guigo R."/>
            <person name="Zody M.C."/>
            <person name="Mesirov J."/>
            <person name="Lindblad-Toh K."/>
            <person name="Birren B."/>
            <person name="Nusbaum C."/>
            <person name="Kahn D."/>
            <person name="Robinson-Rechavi M."/>
            <person name="Laudet V."/>
            <person name="Schachter V."/>
            <person name="Quetier F."/>
            <person name="Saurin W."/>
            <person name="Scarpelli C."/>
            <person name="Wincker P."/>
            <person name="Lander E.S."/>
            <person name="Weissenbach J."/>
            <person name="Roest Crollius H."/>
        </authorList>
    </citation>
    <scope>NUCLEOTIDE SEQUENCE [LARGE SCALE GENOMIC DNA]</scope>
</reference>
<accession>Q4T6U2</accession>